<dbReference type="PANTHER" id="PTHR42753">
    <property type="entry name" value="MITOCHONDRIAL RIBOSOME PROTEIN L39/PROLYL-TRNA LIGASE FAMILY MEMBER"/>
    <property type="match status" value="1"/>
</dbReference>
<dbReference type="InterPro" id="IPR036621">
    <property type="entry name" value="Anticodon-bd_dom_sf"/>
</dbReference>
<comment type="similarity">
    <text evidence="10">Belongs to the class-II aminoacyl-tRNA synthetase family. ProS type 1 subfamily.</text>
</comment>
<comment type="catalytic activity">
    <reaction evidence="9 10">
        <text>tRNA(Pro) + L-proline + ATP = L-prolyl-tRNA(Pro) + AMP + diphosphate</text>
        <dbReference type="Rhea" id="RHEA:14305"/>
        <dbReference type="Rhea" id="RHEA-COMP:9700"/>
        <dbReference type="Rhea" id="RHEA-COMP:9702"/>
        <dbReference type="ChEBI" id="CHEBI:30616"/>
        <dbReference type="ChEBI" id="CHEBI:33019"/>
        <dbReference type="ChEBI" id="CHEBI:60039"/>
        <dbReference type="ChEBI" id="CHEBI:78442"/>
        <dbReference type="ChEBI" id="CHEBI:78532"/>
        <dbReference type="ChEBI" id="CHEBI:456215"/>
        <dbReference type="EC" id="6.1.1.15"/>
    </reaction>
</comment>
<dbReference type="GO" id="GO:0006433">
    <property type="term" value="P:prolyl-tRNA aminoacylation"/>
    <property type="evidence" value="ECO:0007669"/>
    <property type="project" value="UniProtKB-UniRule"/>
</dbReference>
<evidence type="ECO:0000256" key="5">
    <source>
        <dbReference type="ARBA" id="ARBA00022741"/>
    </source>
</evidence>
<reference evidence="12 13" key="1">
    <citation type="submission" date="2019-02" db="EMBL/GenBank/DDBJ databases">
        <title>Deep-cultivation of Planctomycetes and their phenomic and genomic characterization uncovers novel biology.</title>
        <authorList>
            <person name="Wiegand S."/>
            <person name="Jogler M."/>
            <person name="Boedeker C."/>
            <person name="Pinto D."/>
            <person name="Vollmers J."/>
            <person name="Rivas-Marin E."/>
            <person name="Kohn T."/>
            <person name="Peeters S.H."/>
            <person name="Heuer A."/>
            <person name="Rast P."/>
            <person name="Oberbeckmann S."/>
            <person name="Bunk B."/>
            <person name="Jeske O."/>
            <person name="Meyerdierks A."/>
            <person name="Storesund J.E."/>
            <person name="Kallscheuer N."/>
            <person name="Luecker S."/>
            <person name="Lage O.M."/>
            <person name="Pohl T."/>
            <person name="Merkel B.J."/>
            <person name="Hornburger P."/>
            <person name="Mueller R.-W."/>
            <person name="Bruemmer F."/>
            <person name="Labrenz M."/>
            <person name="Spormann A.M."/>
            <person name="Op den Camp H."/>
            <person name="Overmann J."/>
            <person name="Amann R."/>
            <person name="Jetten M.S.M."/>
            <person name="Mascher T."/>
            <person name="Medema M.H."/>
            <person name="Devos D.P."/>
            <person name="Kaster A.-K."/>
            <person name="Ovreas L."/>
            <person name="Rohde M."/>
            <person name="Galperin M.Y."/>
            <person name="Jogler C."/>
        </authorList>
    </citation>
    <scope>NUCLEOTIDE SEQUENCE [LARGE SCALE GENOMIC DNA]</scope>
    <source>
        <strain evidence="12 13">Pan44</strain>
    </source>
</reference>
<dbReference type="PRINTS" id="PR01046">
    <property type="entry name" value="TRNASYNTHPRO"/>
</dbReference>
<evidence type="ECO:0000256" key="10">
    <source>
        <dbReference type="HAMAP-Rule" id="MF_01569"/>
    </source>
</evidence>
<keyword evidence="13" id="KW-1185">Reference proteome</keyword>
<comment type="subcellular location">
    <subcellularLocation>
        <location evidence="1 10">Cytoplasm</location>
    </subcellularLocation>
</comment>
<name>A0A517SAV4_9PLAN</name>
<dbReference type="EMBL" id="CP036271">
    <property type="protein sequence ID" value="QDT53253.1"/>
    <property type="molecule type" value="Genomic_DNA"/>
</dbReference>
<comment type="subunit">
    <text evidence="2 10">Homodimer.</text>
</comment>
<dbReference type="InterPro" id="IPR045864">
    <property type="entry name" value="aa-tRNA-synth_II/BPL/LPL"/>
</dbReference>
<evidence type="ECO:0000256" key="6">
    <source>
        <dbReference type="ARBA" id="ARBA00022840"/>
    </source>
</evidence>
<dbReference type="NCBIfam" id="TIGR00409">
    <property type="entry name" value="proS_fam_II"/>
    <property type="match status" value="1"/>
</dbReference>
<comment type="domain">
    <text evidence="10">Consists of three domains: the N-terminal catalytic domain, the editing domain and the C-terminal anticodon-binding domain.</text>
</comment>
<evidence type="ECO:0000256" key="3">
    <source>
        <dbReference type="ARBA" id="ARBA00022490"/>
    </source>
</evidence>
<dbReference type="NCBIfam" id="NF006625">
    <property type="entry name" value="PRK09194.1"/>
    <property type="match status" value="1"/>
</dbReference>
<evidence type="ECO:0000256" key="2">
    <source>
        <dbReference type="ARBA" id="ARBA00011738"/>
    </source>
</evidence>
<dbReference type="InterPro" id="IPR002314">
    <property type="entry name" value="aa-tRNA-synt_IIb"/>
</dbReference>
<dbReference type="CDD" id="cd00861">
    <property type="entry name" value="ProRS_anticodon_short"/>
    <property type="match status" value="1"/>
</dbReference>
<dbReference type="InterPro" id="IPR002316">
    <property type="entry name" value="Pro-tRNA-ligase_IIa"/>
</dbReference>
<dbReference type="AlphaFoldDB" id="A0A517SAV4"/>
<dbReference type="Gene3D" id="3.40.50.800">
    <property type="entry name" value="Anticodon-binding domain"/>
    <property type="match status" value="1"/>
</dbReference>
<keyword evidence="6 10" id="KW-0067">ATP-binding</keyword>
<dbReference type="SUPFAM" id="SSF52954">
    <property type="entry name" value="Class II aaRS ABD-related"/>
    <property type="match status" value="1"/>
</dbReference>
<dbReference type="GO" id="GO:0002161">
    <property type="term" value="F:aminoacyl-tRNA deacylase activity"/>
    <property type="evidence" value="ECO:0007669"/>
    <property type="project" value="InterPro"/>
</dbReference>
<accession>A0A517SAV4</accession>
<feature type="domain" description="Aminoacyl-transfer RNA synthetases class-II family profile" evidence="11">
    <location>
        <begin position="33"/>
        <end position="489"/>
    </location>
</feature>
<dbReference type="HAMAP" id="MF_01569">
    <property type="entry name" value="Pro_tRNA_synth_type1"/>
    <property type="match status" value="1"/>
</dbReference>
<keyword evidence="8 10" id="KW-0030">Aminoacyl-tRNA synthetase</keyword>
<dbReference type="InterPro" id="IPR007214">
    <property type="entry name" value="YbaK/aa-tRNA-synth-assoc-dom"/>
</dbReference>
<dbReference type="InterPro" id="IPR006195">
    <property type="entry name" value="aa-tRNA-synth_II"/>
</dbReference>
<dbReference type="CDD" id="cd00779">
    <property type="entry name" value="ProRS_core_prok"/>
    <property type="match status" value="1"/>
</dbReference>
<evidence type="ECO:0000256" key="7">
    <source>
        <dbReference type="ARBA" id="ARBA00022917"/>
    </source>
</evidence>
<dbReference type="InterPro" id="IPR033730">
    <property type="entry name" value="ProRS_core_prok"/>
</dbReference>
<keyword evidence="3 10" id="KW-0963">Cytoplasm</keyword>
<evidence type="ECO:0000259" key="11">
    <source>
        <dbReference type="PROSITE" id="PS50862"/>
    </source>
</evidence>
<dbReference type="FunCoup" id="A0A517SAV4">
    <property type="interactions" value="536"/>
</dbReference>
<dbReference type="InterPro" id="IPR044140">
    <property type="entry name" value="ProRS_anticodon_short"/>
</dbReference>
<dbReference type="InterPro" id="IPR036754">
    <property type="entry name" value="YbaK/aa-tRNA-synt-asso_dom_sf"/>
</dbReference>
<evidence type="ECO:0000256" key="1">
    <source>
        <dbReference type="ARBA" id="ARBA00004496"/>
    </source>
</evidence>
<dbReference type="Pfam" id="PF03129">
    <property type="entry name" value="HGTP_anticodon"/>
    <property type="match status" value="1"/>
</dbReference>
<evidence type="ECO:0000313" key="12">
    <source>
        <dbReference type="EMBL" id="QDT53253.1"/>
    </source>
</evidence>
<dbReference type="SUPFAM" id="SSF55681">
    <property type="entry name" value="Class II aaRS and biotin synthetases"/>
    <property type="match status" value="1"/>
</dbReference>
<dbReference type="PROSITE" id="PS50862">
    <property type="entry name" value="AA_TRNA_LIGASE_II"/>
    <property type="match status" value="1"/>
</dbReference>
<dbReference type="InParanoid" id="A0A517SAV4"/>
<proteinExistence type="inferred from homology"/>
<evidence type="ECO:0000313" key="13">
    <source>
        <dbReference type="Proteomes" id="UP000315700"/>
    </source>
</evidence>
<evidence type="ECO:0000256" key="4">
    <source>
        <dbReference type="ARBA" id="ARBA00022598"/>
    </source>
</evidence>
<dbReference type="Proteomes" id="UP000315700">
    <property type="component" value="Chromosome"/>
</dbReference>
<dbReference type="CDD" id="cd04334">
    <property type="entry name" value="ProRS-INS"/>
    <property type="match status" value="1"/>
</dbReference>
<keyword evidence="7 10" id="KW-0648">Protein biosynthesis</keyword>
<dbReference type="PANTHER" id="PTHR42753:SF2">
    <property type="entry name" value="PROLINE--TRNA LIGASE"/>
    <property type="match status" value="1"/>
</dbReference>
<keyword evidence="4 10" id="KW-0436">Ligase</keyword>
<dbReference type="GO" id="GO:0005829">
    <property type="term" value="C:cytosol"/>
    <property type="evidence" value="ECO:0007669"/>
    <property type="project" value="TreeGrafter"/>
</dbReference>
<dbReference type="KEGG" id="ccos:Pan44_12690"/>
<dbReference type="Gene3D" id="3.90.960.10">
    <property type="entry name" value="YbaK/aminoacyl-tRNA synthetase-associated domain"/>
    <property type="match status" value="1"/>
</dbReference>
<sequence length="600" mass="65286">MRWTKTFLPTLKEEPSDAEVPSHKLMLRAGLIRQVMAGAYTYLPLGYRALRKAEAIVREEMDKAGAVEVHMPAITPIELYERTNRIAAFGNVLMKFDVTRRGQKTPLALAPTHEEVVTDLVARHISSYRQLPITLYQIQTKFRNEERPRFGILRTSEFLMKDAYSFSSSIEQLDETYQAMYDAYCRIFSRCGLPYVAVEAESGPIGGDCSHEFMIPSPNGEDRILKDTKSGYAANIERAETGRKAAAVPTEASADAKPMTQVSTPGAGGIDAVCKVLKCKPHRMIKTLIYSVDGKTIAVLIRGDHEVNENKLRRALGAATVDLADDKTIQEVTGAPVGYAGPPGIKCPVIADHDVPALVNAITGANAADAHVVNVNIGRDWNLTPVSLLKSSGFDISGAGDDIRTFDLRNAAAGDPSPKSDGTLELVNGIEVGHVFKLGTKYSVSLDASYLDDKEQRHPIIMGCYGIGVNRILAGLIETSHDADGIIWPISIAPYECVVVPLNVQDAQVMEVAEKYYAELLAAGVDVLLDDRDLRAGAKFKDADLVGFPLRITVGGKGLQEGVVELKWRDEKEAGKAPIADGVAEVRKQIDARKTKLAGK</sequence>
<dbReference type="InterPro" id="IPR004500">
    <property type="entry name" value="Pro-tRNA-synth_IIa_bac-type"/>
</dbReference>
<dbReference type="InterPro" id="IPR023717">
    <property type="entry name" value="Pro-tRNA-Synthase_IIa_type1"/>
</dbReference>
<dbReference type="Gene3D" id="3.30.930.10">
    <property type="entry name" value="Bira Bifunctional Protein, Domain 2"/>
    <property type="match status" value="2"/>
</dbReference>
<dbReference type="SUPFAM" id="SSF55826">
    <property type="entry name" value="YbaK/ProRS associated domain"/>
    <property type="match status" value="1"/>
</dbReference>
<dbReference type="GO" id="GO:0004827">
    <property type="term" value="F:proline-tRNA ligase activity"/>
    <property type="evidence" value="ECO:0007669"/>
    <property type="project" value="UniProtKB-UniRule"/>
</dbReference>
<dbReference type="InterPro" id="IPR050062">
    <property type="entry name" value="Pro-tRNA_synthetase"/>
</dbReference>
<evidence type="ECO:0000256" key="9">
    <source>
        <dbReference type="ARBA" id="ARBA00047671"/>
    </source>
</evidence>
<dbReference type="Pfam" id="PF00587">
    <property type="entry name" value="tRNA-synt_2b"/>
    <property type="match status" value="1"/>
</dbReference>
<dbReference type="Pfam" id="PF04073">
    <property type="entry name" value="tRNA_edit"/>
    <property type="match status" value="1"/>
</dbReference>
<dbReference type="RefSeq" id="WP_145028311.1">
    <property type="nucleotide sequence ID" value="NZ_CP036271.1"/>
</dbReference>
<gene>
    <name evidence="10 12" type="primary">proS</name>
    <name evidence="12" type="ORF">Pan44_12690</name>
</gene>
<dbReference type="InterPro" id="IPR004154">
    <property type="entry name" value="Anticodon-bd"/>
</dbReference>
<evidence type="ECO:0000256" key="8">
    <source>
        <dbReference type="ARBA" id="ARBA00023146"/>
    </source>
</evidence>
<dbReference type="OrthoDB" id="9809052at2"/>
<comment type="function">
    <text evidence="10">Catalyzes the attachment of proline to tRNA(Pro) in a two-step reaction: proline is first activated by ATP to form Pro-AMP and then transferred to the acceptor end of tRNA(Pro). As ProRS can inadvertently accommodate and process non-cognate amino acids such as alanine and cysteine, to avoid such errors it has two additional distinct editing activities against alanine. One activity is designated as 'pretransfer' editing and involves the tRNA(Pro)-independent hydrolysis of activated Ala-AMP. The other activity is designated 'posttransfer' editing and involves deacylation of mischarged Ala-tRNA(Pro). The misacylated Cys-tRNA(Pro) is not edited by ProRS.</text>
</comment>
<organism evidence="12 13">
    <name type="scientific">Caulifigura coniformis</name>
    <dbReference type="NCBI Taxonomy" id="2527983"/>
    <lineage>
        <taxon>Bacteria</taxon>
        <taxon>Pseudomonadati</taxon>
        <taxon>Planctomycetota</taxon>
        <taxon>Planctomycetia</taxon>
        <taxon>Planctomycetales</taxon>
        <taxon>Planctomycetaceae</taxon>
        <taxon>Caulifigura</taxon>
    </lineage>
</organism>
<keyword evidence="5 10" id="KW-0547">Nucleotide-binding</keyword>
<dbReference type="GO" id="GO:0005524">
    <property type="term" value="F:ATP binding"/>
    <property type="evidence" value="ECO:0007669"/>
    <property type="project" value="UniProtKB-UniRule"/>
</dbReference>
<dbReference type="EC" id="6.1.1.15" evidence="10"/>
<protein>
    <recommendedName>
        <fullName evidence="10">Proline--tRNA ligase</fullName>
        <ecNumber evidence="10">6.1.1.15</ecNumber>
    </recommendedName>
    <alternativeName>
        <fullName evidence="10">Prolyl-tRNA synthetase</fullName>
        <shortName evidence="10">ProRS</shortName>
    </alternativeName>
</protein>